<evidence type="ECO:0000313" key="6">
    <source>
        <dbReference type="Proteomes" id="UP000295142"/>
    </source>
</evidence>
<dbReference type="EMBL" id="SLWW01000001">
    <property type="protein sequence ID" value="TCO74182.1"/>
    <property type="molecule type" value="Genomic_DNA"/>
</dbReference>
<dbReference type="SMART" id="SM00895">
    <property type="entry name" value="FCD"/>
    <property type="match status" value="1"/>
</dbReference>
<dbReference type="InterPro" id="IPR036390">
    <property type="entry name" value="WH_DNA-bd_sf"/>
</dbReference>
<keyword evidence="3" id="KW-0804">Transcription</keyword>
<sequence>MLNTPDRAPQFGQPLRRESLQQQVYERLRHNLTTGVFKPGEILSSRSLAQELGVSAMPVREALTRLTAEGALELTSSRTLRVRLMTADAFDEVTAIRLDLEGMAAERAAGLATPDALATITRLHHALAEAAERGGIDDYLHRNAQFHDAIYAASGWPLLTEMIRRLWMIVGPSIRACVPDRAHMAVSMAHHDAVLAALNRGDGPGLRAAILADIGEAATDIRKTLTERKGETG</sequence>
<dbReference type="Gene3D" id="1.20.120.530">
    <property type="entry name" value="GntR ligand-binding domain-like"/>
    <property type="match status" value="1"/>
</dbReference>
<dbReference type="InterPro" id="IPR008920">
    <property type="entry name" value="TF_FadR/GntR_C"/>
</dbReference>
<feature type="domain" description="HTH gntR-type" evidence="4">
    <location>
        <begin position="18"/>
        <end position="85"/>
    </location>
</feature>
<evidence type="ECO:0000256" key="3">
    <source>
        <dbReference type="ARBA" id="ARBA00023163"/>
    </source>
</evidence>
<dbReference type="AlphaFoldDB" id="A0A4R2KNB5"/>
<dbReference type="Pfam" id="PF07729">
    <property type="entry name" value="FCD"/>
    <property type="match status" value="1"/>
</dbReference>
<dbReference type="SMART" id="SM00345">
    <property type="entry name" value="HTH_GNTR"/>
    <property type="match status" value="1"/>
</dbReference>
<comment type="caution">
    <text evidence="5">The sequence shown here is derived from an EMBL/GenBank/DDBJ whole genome shotgun (WGS) entry which is preliminary data.</text>
</comment>
<evidence type="ECO:0000256" key="1">
    <source>
        <dbReference type="ARBA" id="ARBA00023015"/>
    </source>
</evidence>
<keyword evidence="6" id="KW-1185">Reference proteome</keyword>
<dbReference type="Pfam" id="PF00392">
    <property type="entry name" value="GntR"/>
    <property type="match status" value="1"/>
</dbReference>
<dbReference type="GO" id="GO:0003677">
    <property type="term" value="F:DNA binding"/>
    <property type="evidence" value="ECO:0007669"/>
    <property type="project" value="UniProtKB-KW"/>
</dbReference>
<dbReference type="InterPro" id="IPR036388">
    <property type="entry name" value="WH-like_DNA-bd_sf"/>
</dbReference>
<evidence type="ECO:0000259" key="4">
    <source>
        <dbReference type="PROSITE" id="PS50949"/>
    </source>
</evidence>
<keyword evidence="1" id="KW-0805">Transcription regulation</keyword>
<dbReference type="Gene3D" id="1.10.10.10">
    <property type="entry name" value="Winged helix-like DNA-binding domain superfamily/Winged helix DNA-binding domain"/>
    <property type="match status" value="1"/>
</dbReference>
<dbReference type="GO" id="GO:0003700">
    <property type="term" value="F:DNA-binding transcription factor activity"/>
    <property type="evidence" value="ECO:0007669"/>
    <property type="project" value="InterPro"/>
</dbReference>
<dbReference type="PROSITE" id="PS50949">
    <property type="entry name" value="HTH_GNTR"/>
    <property type="match status" value="1"/>
</dbReference>
<dbReference type="RefSeq" id="WP_132540808.1">
    <property type="nucleotide sequence ID" value="NZ_SLWW01000001.1"/>
</dbReference>
<protein>
    <submittedName>
        <fullName evidence="5">GntR family transcriptional regulator</fullName>
    </submittedName>
</protein>
<evidence type="ECO:0000313" key="5">
    <source>
        <dbReference type="EMBL" id="TCO74182.1"/>
    </source>
</evidence>
<keyword evidence="2" id="KW-0238">DNA-binding</keyword>
<evidence type="ECO:0000256" key="2">
    <source>
        <dbReference type="ARBA" id="ARBA00023125"/>
    </source>
</evidence>
<name>A0A4R2KNB5_9RHOB</name>
<dbReference type="SUPFAM" id="SSF48008">
    <property type="entry name" value="GntR ligand-binding domain-like"/>
    <property type="match status" value="1"/>
</dbReference>
<accession>A0A4R2KNB5</accession>
<dbReference type="InterPro" id="IPR000524">
    <property type="entry name" value="Tscrpt_reg_HTH_GntR"/>
</dbReference>
<gene>
    <name evidence="5" type="ORF">EV655_101343</name>
</gene>
<dbReference type="PANTHER" id="PTHR43537:SF39">
    <property type="entry name" value="HTH-TYPE TRANSCRIPTIONAL REGULATOR MCBR"/>
    <property type="match status" value="1"/>
</dbReference>
<organism evidence="5 6">
    <name type="scientific">Rhodovulum euryhalinum</name>
    <dbReference type="NCBI Taxonomy" id="35805"/>
    <lineage>
        <taxon>Bacteria</taxon>
        <taxon>Pseudomonadati</taxon>
        <taxon>Pseudomonadota</taxon>
        <taxon>Alphaproteobacteria</taxon>
        <taxon>Rhodobacterales</taxon>
        <taxon>Paracoccaceae</taxon>
        <taxon>Rhodovulum</taxon>
    </lineage>
</organism>
<dbReference type="SUPFAM" id="SSF46785">
    <property type="entry name" value="Winged helix' DNA-binding domain"/>
    <property type="match status" value="1"/>
</dbReference>
<dbReference type="PANTHER" id="PTHR43537">
    <property type="entry name" value="TRANSCRIPTIONAL REGULATOR, GNTR FAMILY"/>
    <property type="match status" value="1"/>
</dbReference>
<dbReference type="OrthoDB" id="8638122at2"/>
<dbReference type="CDD" id="cd07377">
    <property type="entry name" value="WHTH_GntR"/>
    <property type="match status" value="1"/>
</dbReference>
<proteinExistence type="predicted"/>
<reference evidence="5 6" key="1">
    <citation type="submission" date="2019-03" db="EMBL/GenBank/DDBJ databases">
        <title>Genomic Encyclopedia of Type Strains, Phase IV (KMG-IV): sequencing the most valuable type-strain genomes for metagenomic binning, comparative biology and taxonomic classification.</title>
        <authorList>
            <person name="Goeker M."/>
        </authorList>
    </citation>
    <scope>NUCLEOTIDE SEQUENCE [LARGE SCALE GENOMIC DNA]</scope>
    <source>
        <strain evidence="5 6">DSM 4868</strain>
    </source>
</reference>
<dbReference type="InterPro" id="IPR011711">
    <property type="entry name" value="GntR_C"/>
</dbReference>
<dbReference type="Proteomes" id="UP000295142">
    <property type="component" value="Unassembled WGS sequence"/>
</dbReference>